<dbReference type="AlphaFoldDB" id="A0AAV5SCT4"/>
<evidence type="ECO:0000313" key="3">
    <source>
        <dbReference type="Proteomes" id="UP001432027"/>
    </source>
</evidence>
<dbReference type="InterPro" id="IPR038648">
    <property type="entry name" value="PHR_sf"/>
</dbReference>
<dbReference type="GO" id="GO:0005634">
    <property type="term" value="C:nucleus"/>
    <property type="evidence" value="ECO:0007669"/>
    <property type="project" value="TreeGrafter"/>
</dbReference>
<dbReference type="GO" id="GO:0008582">
    <property type="term" value="P:regulation of synaptic assembly at neuromuscular junction"/>
    <property type="evidence" value="ECO:0007669"/>
    <property type="project" value="TreeGrafter"/>
</dbReference>
<evidence type="ECO:0000259" key="1">
    <source>
        <dbReference type="Pfam" id="PF08005"/>
    </source>
</evidence>
<proteinExistence type="predicted"/>
<dbReference type="GO" id="GO:0005886">
    <property type="term" value="C:plasma membrane"/>
    <property type="evidence" value="ECO:0007669"/>
    <property type="project" value="TreeGrafter"/>
</dbReference>
<dbReference type="Proteomes" id="UP001432027">
    <property type="component" value="Unassembled WGS sequence"/>
</dbReference>
<protein>
    <recommendedName>
        <fullName evidence="1">PHR domain-containing protein</fullName>
    </recommendedName>
</protein>
<gene>
    <name evidence="2" type="ORF">PENTCL1PPCAC_130</name>
</gene>
<accession>A0AAV5SCT4</accession>
<dbReference type="Gene3D" id="2.60.120.820">
    <property type="entry name" value="PHR domain"/>
    <property type="match status" value="1"/>
</dbReference>
<dbReference type="PANTHER" id="PTHR45943">
    <property type="entry name" value="E3 UBIQUITIN-PROTEIN LIGASE MYCBP2"/>
    <property type="match status" value="1"/>
</dbReference>
<sequence length="181" mass="20118">MSELNTTFTNTLPENCSVVGRFKKSFDNMWDYFGNVEAIQFKASSDIRLFGIGLYGDGGQFKANLKLFHLRNGDDQLRKVVASMDNLSYEARPPAVVAPICFSEPILIQANIWHTISAHITKPGTKTRYRKGDFGYGNINTDGVMFTFRDSLAIADNGSSVAQGQIPQLYFQVAKESLCAE</sequence>
<dbReference type="GO" id="GO:0007411">
    <property type="term" value="P:axon guidance"/>
    <property type="evidence" value="ECO:0007669"/>
    <property type="project" value="TreeGrafter"/>
</dbReference>
<dbReference type="GO" id="GO:0061630">
    <property type="term" value="F:ubiquitin protein ligase activity"/>
    <property type="evidence" value="ECO:0007669"/>
    <property type="project" value="TreeGrafter"/>
</dbReference>
<evidence type="ECO:0000313" key="2">
    <source>
        <dbReference type="EMBL" id="GMS77955.1"/>
    </source>
</evidence>
<reference evidence="2" key="1">
    <citation type="submission" date="2023-10" db="EMBL/GenBank/DDBJ databases">
        <title>Genome assembly of Pristionchus species.</title>
        <authorList>
            <person name="Yoshida K."/>
            <person name="Sommer R.J."/>
        </authorList>
    </citation>
    <scope>NUCLEOTIDE SEQUENCE</scope>
    <source>
        <strain evidence="2">RS0144</strain>
    </source>
</reference>
<organism evidence="2 3">
    <name type="scientific">Pristionchus entomophagus</name>
    <dbReference type="NCBI Taxonomy" id="358040"/>
    <lineage>
        <taxon>Eukaryota</taxon>
        <taxon>Metazoa</taxon>
        <taxon>Ecdysozoa</taxon>
        <taxon>Nematoda</taxon>
        <taxon>Chromadorea</taxon>
        <taxon>Rhabditida</taxon>
        <taxon>Rhabditina</taxon>
        <taxon>Diplogasteromorpha</taxon>
        <taxon>Diplogasteroidea</taxon>
        <taxon>Neodiplogasteridae</taxon>
        <taxon>Pristionchus</taxon>
    </lineage>
</organism>
<dbReference type="PANTHER" id="PTHR45943:SF1">
    <property type="entry name" value="E3 UBIQUITIN-PROTEIN LIGASE MYCBP2"/>
    <property type="match status" value="1"/>
</dbReference>
<dbReference type="EMBL" id="BTSX01000001">
    <property type="protein sequence ID" value="GMS77955.1"/>
    <property type="molecule type" value="Genomic_DNA"/>
</dbReference>
<name>A0AAV5SCT4_9BILA</name>
<comment type="caution">
    <text evidence="2">The sequence shown here is derived from an EMBL/GenBank/DDBJ whole genome shotgun (WGS) entry which is preliminary data.</text>
</comment>
<keyword evidence="3" id="KW-1185">Reference proteome</keyword>
<feature type="domain" description="PHR" evidence="1">
    <location>
        <begin position="21"/>
        <end position="172"/>
    </location>
</feature>
<dbReference type="InterPro" id="IPR012983">
    <property type="entry name" value="PHR"/>
</dbReference>
<dbReference type="Pfam" id="PF08005">
    <property type="entry name" value="PHR"/>
    <property type="match status" value="1"/>
</dbReference>